<reference evidence="2" key="1">
    <citation type="submission" date="2020-12" db="EMBL/GenBank/DDBJ databases">
        <title>Metabolic potential, ecology and presence of endohyphal bacteria is reflected in genomic diversity of Mucoromycotina.</title>
        <authorList>
            <person name="Muszewska A."/>
            <person name="Okrasinska A."/>
            <person name="Steczkiewicz K."/>
            <person name="Drgas O."/>
            <person name="Orlowska M."/>
            <person name="Perlinska-Lenart U."/>
            <person name="Aleksandrzak-Piekarczyk T."/>
            <person name="Szatraj K."/>
            <person name="Zielenkiewicz U."/>
            <person name="Pilsyk S."/>
            <person name="Malc E."/>
            <person name="Mieczkowski P."/>
            <person name="Kruszewska J.S."/>
            <person name="Biernat P."/>
            <person name="Pawlowska J."/>
        </authorList>
    </citation>
    <scope>NUCLEOTIDE SEQUENCE</scope>
    <source>
        <strain evidence="2">WA0000017839</strain>
    </source>
</reference>
<name>A0A8H7V9A4_9FUNG</name>
<sequence>MKEQLYTVDSSMASKYATHNETQFYEFYSNFGYLGEALNHYLGNLESTLKEIQLKNNSTVKSSSSVSSSSSSNSSCRESNKKRRMDDKSESSKSSINFERLFDPSYVLNEQERTHMRKQLKCLSCRVARFTPDHLKECSERKKFLANKNRQ</sequence>
<feature type="region of interest" description="Disordered" evidence="1">
    <location>
        <begin position="56"/>
        <end position="96"/>
    </location>
</feature>
<dbReference type="Proteomes" id="UP000603453">
    <property type="component" value="Unassembled WGS sequence"/>
</dbReference>
<protein>
    <submittedName>
        <fullName evidence="2">Uncharacterized protein</fullName>
    </submittedName>
</protein>
<dbReference type="AlphaFoldDB" id="A0A8H7V9A4"/>
<evidence type="ECO:0000313" key="2">
    <source>
        <dbReference type="EMBL" id="KAG2211970.1"/>
    </source>
</evidence>
<accession>A0A8H7V9A4</accession>
<gene>
    <name evidence="2" type="ORF">INT47_004657</name>
</gene>
<keyword evidence="3" id="KW-1185">Reference proteome</keyword>
<dbReference type="EMBL" id="JAEPRD010000007">
    <property type="protein sequence ID" value="KAG2211970.1"/>
    <property type="molecule type" value="Genomic_DNA"/>
</dbReference>
<organism evidence="2 3">
    <name type="scientific">Mucor saturninus</name>
    <dbReference type="NCBI Taxonomy" id="64648"/>
    <lineage>
        <taxon>Eukaryota</taxon>
        <taxon>Fungi</taxon>
        <taxon>Fungi incertae sedis</taxon>
        <taxon>Mucoromycota</taxon>
        <taxon>Mucoromycotina</taxon>
        <taxon>Mucoromycetes</taxon>
        <taxon>Mucorales</taxon>
        <taxon>Mucorineae</taxon>
        <taxon>Mucoraceae</taxon>
        <taxon>Mucor</taxon>
    </lineage>
</organism>
<feature type="compositionally biased region" description="Low complexity" evidence="1">
    <location>
        <begin position="56"/>
        <end position="77"/>
    </location>
</feature>
<evidence type="ECO:0000256" key="1">
    <source>
        <dbReference type="SAM" id="MobiDB-lite"/>
    </source>
</evidence>
<proteinExistence type="predicted"/>
<comment type="caution">
    <text evidence="2">The sequence shown here is derived from an EMBL/GenBank/DDBJ whole genome shotgun (WGS) entry which is preliminary data.</text>
</comment>
<evidence type="ECO:0000313" key="3">
    <source>
        <dbReference type="Proteomes" id="UP000603453"/>
    </source>
</evidence>